<dbReference type="PaxDb" id="2903-EOD10772"/>
<dbReference type="Proteomes" id="UP000013827">
    <property type="component" value="Unassembled WGS sequence"/>
</dbReference>
<organism evidence="1 2">
    <name type="scientific">Emiliania huxleyi (strain CCMP1516)</name>
    <dbReference type="NCBI Taxonomy" id="280463"/>
    <lineage>
        <taxon>Eukaryota</taxon>
        <taxon>Haptista</taxon>
        <taxon>Haptophyta</taxon>
        <taxon>Prymnesiophyceae</taxon>
        <taxon>Isochrysidales</taxon>
        <taxon>Noelaerhabdaceae</taxon>
        <taxon>Emiliania</taxon>
    </lineage>
</organism>
<proteinExistence type="predicted"/>
<reference evidence="2" key="1">
    <citation type="journal article" date="2013" name="Nature">
        <title>Pan genome of the phytoplankton Emiliania underpins its global distribution.</title>
        <authorList>
            <person name="Read B.A."/>
            <person name="Kegel J."/>
            <person name="Klute M.J."/>
            <person name="Kuo A."/>
            <person name="Lefebvre S.C."/>
            <person name="Maumus F."/>
            <person name="Mayer C."/>
            <person name="Miller J."/>
            <person name="Monier A."/>
            <person name="Salamov A."/>
            <person name="Young J."/>
            <person name="Aguilar M."/>
            <person name="Claverie J.M."/>
            <person name="Frickenhaus S."/>
            <person name="Gonzalez K."/>
            <person name="Herman E.K."/>
            <person name="Lin Y.C."/>
            <person name="Napier J."/>
            <person name="Ogata H."/>
            <person name="Sarno A.F."/>
            <person name="Shmutz J."/>
            <person name="Schroeder D."/>
            <person name="de Vargas C."/>
            <person name="Verret F."/>
            <person name="von Dassow P."/>
            <person name="Valentin K."/>
            <person name="Van de Peer Y."/>
            <person name="Wheeler G."/>
            <person name="Dacks J.B."/>
            <person name="Delwiche C.F."/>
            <person name="Dyhrman S.T."/>
            <person name="Glockner G."/>
            <person name="John U."/>
            <person name="Richards T."/>
            <person name="Worden A.Z."/>
            <person name="Zhang X."/>
            <person name="Grigoriev I.V."/>
            <person name="Allen A.E."/>
            <person name="Bidle K."/>
            <person name="Borodovsky M."/>
            <person name="Bowler C."/>
            <person name="Brownlee C."/>
            <person name="Cock J.M."/>
            <person name="Elias M."/>
            <person name="Gladyshev V.N."/>
            <person name="Groth M."/>
            <person name="Guda C."/>
            <person name="Hadaegh A."/>
            <person name="Iglesias-Rodriguez M.D."/>
            <person name="Jenkins J."/>
            <person name="Jones B.M."/>
            <person name="Lawson T."/>
            <person name="Leese F."/>
            <person name="Lindquist E."/>
            <person name="Lobanov A."/>
            <person name="Lomsadze A."/>
            <person name="Malik S.B."/>
            <person name="Marsh M.E."/>
            <person name="Mackinder L."/>
            <person name="Mock T."/>
            <person name="Mueller-Roeber B."/>
            <person name="Pagarete A."/>
            <person name="Parker M."/>
            <person name="Probert I."/>
            <person name="Quesneville H."/>
            <person name="Raines C."/>
            <person name="Rensing S.A."/>
            <person name="Riano-Pachon D.M."/>
            <person name="Richier S."/>
            <person name="Rokitta S."/>
            <person name="Shiraiwa Y."/>
            <person name="Soanes D.M."/>
            <person name="van der Giezen M."/>
            <person name="Wahlund T.M."/>
            <person name="Williams B."/>
            <person name="Wilson W."/>
            <person name="Wolfe G."/>
            <person name="Wurch L.L."/>
        </authorList>
    </citation>
    <scope>NUCLEOTIDE SEQUENCE</scope>
</reference>
<dbReference type="GO" id="GO:0003972">
    <property type="term" value="F:RNA ligase (ATP) activity"/>
    <property type="evidence" value="ECO:0007669"/>
    <property type="project" value="InterPro"/>
</dbReference>
<dbReference type="InterPro" id="IPR038837">
    <property type="entry name" value="tRNA_ligase_1"/>
</dbReference>
<dbReference type="PANTHER" id="PTHR35460">
    <property type="entry name" value="TRNA LIGASE 1"/>
    <property type="match status" value="1"/>
</dbReference>
<dbReference type="EnsemblProtists" id="EOD10772">
    <property type="protein sequence ID" value="EOD10772"/>
    <property type="gene ID" value="EMIHUDRAFT_459821"/>
</dbReference>
<dbReference type="GeneID" id="17256921"/>
<evidence type="ECO:0000313" key="1">
    <source>
        <dbReference type="EnsemblProtists" id="EOD10772"/>
    </source>
</evidence>
<protein>
    <submittedName>
        <fullName evidence="1">Uncharacterized protein</fullName>
    </submittedName>
</protein>
<dbReference type="AlphaFoldDB" id="A0A0D3IHN7"/>
<name>A0A0D3IHN7_EMIH1</name>
<accession>A0A0D3IHN7</accession>
<dbReference type="HOGENOM" id="CLU_965028_0_0_1"/>
<dbReference type="GO" id="GO:0006388">
    <property type="term" value="P:tRNA splicing, via endonucleolytic cleavage and ligation"/>
    <property type="evidence" value="ECO:0007669"/>
    <property type="project" value="InterPro"/>
</dbReference>
<dbReference type="RefSeq" id="XP_005763201.1">
    <property type="nucleotide sequence ID" value="XM_005763144.1"/>
</dbReference>
<dbReference type="KEGG" id="ehx:EMIHUDRAFT_459821"/>
<dbReference type="PANTHER" id="PTHR35460:SF1">
    <property type="entry name" value="TRNA LIGASE 1"/>
    <property type="match status" value="1"/>
</dbReference>
<sequence>MRLSSHFFPKFDNQSEGVRLSSAPAAAGARCLAVSKKHSGHLVMAPPFYSKNGTANKYSRLGERLLREHFSAVWPGDAGAFGRWWEHAARFSLCYSFECVAPRVCGDHGATPHAAYMVLTCVAHAGGEGFLSPAQLLELGAAWRLPLNEVWYVPWERAAAVEDRLHAARWSMADEDADAALEGCGAVQRFLSHGETQGQVLEGFVLLALDQALEALAPHLAAYEDAVAPHRAAALARALDLGAACLRGDATLLQALEVAGPREPARSEMGRDEAWGAACAGEGPLPTLFRALRGAHTDMGEIWGRYGEIWGRCVLRLVRPRSGGRILVFQLA</sequence>
<reference evidence="1" key="2">
    <citation type="submission" date="2024-10" db="UniProtKB">
        <authorList>
            <consortium name="EnsemblProtists"/>
        </authorList>
    </citation>
    <scope>IDENTIFICATION</scope>
</reference>
<evidence type="ECO:0000313" key="2">
    <source>
        <dbReference type="Proteomes" id="UP000013827"/>
    </source>
</evidence>
<keyword evidence="2" id="KW-1185">Reference proteome</keyword>